<dbReference type="PANTHER" id="PTHR19446">
    <property type="entry name" value="REVERSE TRANSCRIPTASES"/>
    <property type="match status" value="1"/>
</dbReference>
<dbReference type="GO" id="GO:0071897">
    <property type="term" value="P:DNA biosynthetic process"/>
    <property type="evidence" value="ECO:0007669"/>
    <property type="project" value="UniProtKB-ARBA"/>
</dbReference>
<accession>A0A1B6HQG1</accession>
<reference evidence="2" key="1">
    <citation type="submission" date="2015-11" db="EMBL/GenBank/DDBJ databases">
        <title>De novo transcriptome assembly of four potential Pierce s Disease insect vectors from Arizona vineyards.</title>
        <authorList>
            <person name="Tassone E.E."/>
        </authorList>
    </citation>
    <scope>NUCLEOTIDE SEQUENCE</scope>
</reference>
<protein>
    <recommendedName>
        <fullName evidence="1">Reverse transcriptase domain-containing protein</fullName>
    </recommendedName>
</protein>
<dbReference type="EMBL" id="GECU01030790">
    <property type="protein sequence ID" value="JAS76916.1"/>
    <property type="molecule type" value="Transcribed_RNA"/>
</dbReference>
<proteinExistence type="predicted"/>
<dbReference type="SUPFAM" id="SSF56672">
    <property type="entry name" value="DNA/RNA polymerases"/>
    <property type="match status" value="1"/>
</dbReference>
<dbReference type="AlphaFoldDB" id="A0A1B6HQG1"/>
<evidence type="ECO:0000313" key="2">
    <source>
        <dbReference type="EMBL" id="JAS76916.1"/>
    </source>
</evidence>
<dbReference type="CDD" id="cd01650">
    <property type="entry name" value="RT_nLTR_like"/>
    <property type="match status" value="1"/>
</dbReference>
<gene>
    <name evidence="2" type="ORF">g.8262</name>
</gene>
<dbReference type="InterPro" id="IPR043502">
    <property type="entry name" value="DNA/RNA_pol_sf"/>
</dbReference>
<dbReference type="Pfam" id="PF00078">
    <property type="entry name" value="RVT_1"/>
    <property type="match status" value="1"/>
</dbReference>
<sequence length="209" mass="23519">MSDIIKSLKAKPSSGYDNMSSKLLKSCWESLAEPLVYLVNCSFESGIFPDVLKLAIVKPLHKRGKLDDLDNFRPISIVSTFSKVFEKAALSRLWSFLIQNNILFSNQFGFVKGGSTINAMFTFIDKVIKALDRGESASGVFFDLRKAFDMVPHEHLLKKLESIGIRGVAKQWFSSYLKECRQVVELPFVDGNTLKHWHSDVQTVKAGVP</sequence>
<evidence type="ECO:0000259" key="1">
    <source>
        <dbReference type="PROSITE" id="PS50878"/>
    </source>
</evidence>
<dbReference type="InterPro" id="IPR000477">
    <property type="entry name" value="RT_dom"/>
</dbReference>
<dbReference type="PROSITE" id="PS50878">
    <property type="entry name" value="RT_POL"/>
    <property type="match status" value="1"/>
</dbReference>
<feature type="domain" description="Reverse transcriptase" evidence="1">
    <location>
        <begin position="41"/>
        <end position="209"/>
    </location>
</feature>
<organism evidence="2">
    <name type="scientific">Homalodisca liturata</name>
    <dbReference type="NCBI Taxonomy" id="320908"/>
    <lineage>
        <taxon>Eukaryota</taxon>
        <taxon>Metazoa</taxon>
        <taxon>Ecdysozoa</taxon>
        <taxon>Arthropoda</taxon>
        <taxon>Hexapoda</taxon>
        <taxon>Insecta</taxon>
        <taxon>Pterygota</taxon>
        <taxon>Neoptera</taxon>
        <taxon>Paraneoptera</taxon>
        <taxon>Hemiptera</taxon>
        <taxon>Auchenorrhyncha</taxon>
        <taxon>Membracoidea</taxon>
        <taxon>Cicadellidae</taxon>
        <taxon>Cicadellinae</taxon>
        <taxon>Proconiini</taxon>
        <taxon>Homalodisca</taxon>
    </lineage>
</organism>
<name>A0A1B6HQG1_9HEMI</name>